<comment type="caution">
    <text evidence="2">The sequence shown here is derived from an EMBL/GenBank/DDBJ whole genome shotgun (WGS) entry which is preliminary data.</text>
</comment>
<reference evidence="2 3" key="1">
    <citation type="journal article" date="2018" name="PLoS Pathog.">
        <title>Evolution of structural diversity of trichothecenes, a family of toxins produced by plant pathogenic and entomopathogenic fungi.</title>
        <authorList>
            <person name="Proctor R.H."/>
            <person name="McCormick S.P."/>
            <person name="Kim H.S."/>
            <person name="Cardoza R.E."/>
            <person name="Stanley A.M."/>
            <person name="Lindo L."/>
            <person name="Kelly A."/>
            <person name="Brown D.W."/>
            <person name="Lee T."/>
            <person name="Vaughan M.M."/>
            <person name="Alexander N.J."/>
            <person name="Busman M."/>
            <person name="Gutierrez S."/>
        </authorList>
    </citation>
    <scope>NUCLEOTIDE SEQUENCE [LARGE SCALE GENOMIC DNA]</scope>
    <source>
        <strain evidence="2 3">IBT 40837</strain>
    </source>
</reference>
<gene>
    <name evidence="2" type="ORF">TARUN_1897</name>
</gene>
<keyword evidence="3" id="KW-1185">Reference proteome</keyword>
<evidence type="ECO:0000256" key="1">
    <source>
        <dbReference type="SAM" id="MobiDB-lite"/>
    </source>
</evidence>
<dbReference type="AlphaFoldDB" id="A0A395NX02"/>
<dbReference type="Proteomes" id="UP000266272">
    <property type="component" value="Unassembled WGS sequence"/>
</dbReference>
<evidence type="ECO:0000313" key="3">
    <source>
        <dbReference type="Proteomes" id="UP000266272"/>
    </source>
</evidence>
<proteinExistence type="predicted"/>
<evidence type="ECO:0000313" key="2">
    <source>
        <dbReference type="EMBL" id="RFU80317.1"/>
    </source>
</evidence>
<organism evidence="2 3">
    <name type="scientific">Trichoderma arundinaceum</name>
    <dbReference type="NCBI Taxonomy" id="490622"/>
    <lineage>
        <taxon>Eukaryota</taxon>
        <taxon>Fungi</taxon>
        <taxon>Dikarya</taxon>
        <taxon>Ascomycota</taxon>
        <taxon>Pezizomycotina</taxon>
        <taxon>Sordariomycetes</taxon>
        <taxon>Hypocreomycetidae</taxon>
        <taxon>Hypocreales</taxon>
        <taxon>Hypocreaceae</taxon>
        <taxon>Trichoderma</taxon>
    </lineage>
</organism>
<feature type="region of interest" description="Disordered" evidence="1">
    <location>
        <begin position="182"/>
        <end position="208"/>
    </location>
</feature>
<name>A0A395NX02_TRIAR</name>
<protein>
    <submittedName>
        <fullName evidence="2">Uncharacterized protein</fullName>
    </submittedName>
</protein>
<sequence length="208" mass="21990">MSSHEARLGYRQVGIGIRYGAASYGVRPEIHKSSTCSGCQRRYSASHQRLAPPTRSQVVVHRSGPRRLSTGYASGGAGGGRERASRLLLSRALASTAQLLPGVGVSLLLSRLFLGQQGRWLATAAVTQQRRRQGAGRIDRGMRGKGQRLSVAEEALVEVAEQGSPSHRRVLALQGFATGVVGPWTPRPDSAPPEASRPGAHLGGPSAT</sequence>
<accession>A0A395NX02</accession>
<dbReference type="EMBL" id="PXOA01000116">
    <property type="protein sequence ID" value="RFU80317.1"/>
    <property type="molecule type" value="Genomic_DNA"/>
</dbReference>
<feature type="region of interest" description="Disordered" evidence="1">
    <location>
        <begin position="45"/>
        <end position="80"/>
    </location>
</feature>